<dbReference type="RefSeq" id="WP_185374954.1">
    <property type="nucleotide sequence ID" value="NZ_JAARRM010000007.1"/>
</dbReference>
<dbReference type="AlphaFoldDB" id="A0A841ZSP2"/>
<evidence type="ECO:0000313" key="2">
    <source>
        <dbReference type="Proteomes" id="UP000559885"/>
    </source>
</evidence>
<protein>
    <submittedName>
        <fullName evidence="1">Minor capsid protein</fullName>
    </submittedName>
</protein>
<evidence type="ECO:0000313" key="1">
    <source>
        <dbReference type="EMBL" id="MBC1522414.1"/>
    </source>
</evidence>
<gene>
    <name evidence="1" type="ORF">HB912_12225</name>
</gene>
<sequence length="114" mass="13164">MSVARVPQKILVDSFEYLEYEGTDDYSKALYKEPVLITNVRIDQESSFSRSKEETASQNTAVVFCYAERTTPFLDFKKQSKVMFSDGSEGIIKKVIPVNEPFENKVWCYELEVI</sequence>
<organism evidence="1 2">
    <name type="scientific">Listeria aquatica</name>
    <dbReference type="NCBI Taxonomy" id="1494960"/>
    <lineage>
        <taxon>Bacteria</taxon>
        <taxon>Bacillati</taxon>
        <taxon>Bacillota</taxon>
        <taxon>Bacilli</taxon>
        <taxon>Bacillales</taxon>
        <taxon>Listeriaceae</taxon>
        <taxon>Listeria</taxon>
    </lineage>
</organism>
<reference evidence="1 2" key="1">
    <citation type="submission" date="2020-03" db="EMBL/GenBank/DDBJ databases">
        <title>Soil Listeria distribution.</title>
        <authorList>
            <person name="Liao J."/>
            <person name="Wiedmann M."/>
        </authorList>
    </citation>
    <scope>NUCLEOTIDE SEQUENCE [LARGE SCALE GENOMIC DNA]</scope>
    <source>
        <strain evidence="1 2">FSL L7-1507</strain>
    </source>
</reference>
<accession>A0A841ZSP2</accession>
<dbReference type="EMBL" id="JAARRM010000007">
    <property type="protein sequence ID" value="MBC1522414.1"/>
    <property type="molecule type" value="Genomic_DNA"/>
</dbReference>
<comment type="caution">
    <text evidence="1">The sequence shown here is derived from an EMBL/GenBank/DDBJ whole genome shotgun (WGS) entry which is preliminary data.</text>
</comment>
<proteinExistence type="predicted"/>
<dbReference type="InterPro" id="IPR019612">
    <property type="entry name" value="Minor_capsid_put"/>
</dbReference>
<dbReference type="Pfam" id="PF10665">
    <property type="entry name" value="Minor_capsid_1"/>
    <property type="match status" value="1"/>
</dbReference>
<dbReference type="Proteomes" id="UP000559885">
    <property type="component" value="Unassembled WGS sequence"/>
</dbReference>
<name>A0A841ZSP2_9LIST</name>